<evidence type="ECO:0000256" key="2">
    <source>
        <dbReference type="ARBA" id="ARBA00022692"/>
    </source>
</evidence>
<sequence length="112" mass="12362">MSPIKSSSGLDENIAGMLCYLFTIVGGIVFLAVEKRSRFVMFHALQSVTVFGLIMVGHVLCTLLPLFGPLVSSLLSLLGVVVWLLMVVTSLQGKWLKLPWIGDFAEKQMRHL</sequence>
<organism evidence="6 7">
    <name type="scientific">Paenibacillus amylolyticus</name>
    <dbReference type="NCBI Taxonomy" id="1451"/>
    <lineage>
        <taxon>Bacteria</taxon>
        <taxon>Bacillati</taxon>
        <taxon>Bacillota</taxon>
        <taxon>Bacilli</taxon>
        <taxon>Bacillales</taxon>
        <taxon>Paenibacillaceae</taxon>
        <taxon>Paenibacillus</taxon>
    </lineage>
</organism>
<dbReference type="Pfam" id="PF09685">
    <property type="entry name" value="MamF_MmsF"/>
    <property type="match status" value="1"/>
</dbReference>
<feature type="transmembrane region" description="Helical" evidence="5">
    <location>
        <begin position="40"/>
        <end position="60"/>
    </location>
</feature>
<name>A0AAP5H1H2_PAEAM</name>
<dbReference type="Proteomes" id="UP001254832">
    <property type="component" value="Unassembled WGS sequence"/>
</dbReference>
<evidence type="ECO:0000313" key="7">
    <source>
        <dbReference type="Proteomes" id="UP001254832"/>
    </source>
</evidence>
<dbReference type="RefSeq" id="WP_310141040.1">
    <property type="nucleotide sequence ID" value="NZ_JAVDTR010000008.1"/>
</dbReference>
<gene>
    <name evidence="6" type="ORF">J2W91_003051</name>
</gene>
<evidence type="ECO:0000313" key="6">
    <source>
        <dbReference type="EMBL" id="MDR6724583.1"/>
    </source>
</evidence>
<keyword evidence="3 5" id="KW-1133">Transmembrane helix</keyword>
<keyword evidence="2 5" id="KW-0812">Transmembrane</keyword>
<evidence type="ECO:0000256" key="3">
    <source>
        <dbReference type="ARBA" id="ARBA00022989"/>
    </source>
</evidence>
<keyword evidence="4 5" id="KW-0472">Membrane</keyword>
<dbReference type="GO" id="GO:0016020">
    <property type="term" value="C:membrane"/>
    <property type="evidence" value="ECO:0007669"/>
    <property type="project" value="UniProtKB-SubCell"/>
</dbReference>
<feature type="transmembrane region" description="Helical" evidence="5">
    <location>
        <begin position="14"/>
        <end position="33"/>
    </location>
</feature>
<evidence type="ECO:0000256" key="5">
    <source>
        <dbReference type="SAM" id="Phobius"/>
    </source>
</evidence>
<proteinExistence type="predicted"/>
<accession>A0AAP5H1H2</accession>
<dbReference type="EMBL" id="JAVDTR010000008">
    <property type="protein sequence ID" value="MDR6724583.1"/>
    <property type="molecule type" value="Genomic_DNA"/>
</dbReference>
<reference evidence="6" key="1">
    <citation type="submission" date="2023-07" db="EMBL/GenBank/DDBJ databases">
        <title>Sorghum-associated microbial communities from plants grown in Nebraska, USA.</title>
        <authorList>
            <person name="Schachtman D."/>
        </authorList>
    </citation>
    <scope>NUCLEOTIDE SEQUENCE</scope>
    <source>
        <strain evidence="6">BE80</strain>
    </source>
</reference>
<dbReference type="InterPro" id="IPR019109">
    <property type="entry name" value="MamF_MmsF"/>
</dbReference>
<evidence type="ECO:0000256" key="4">
    <source>
        <dbReference type="ARBA" id="ARBA00023136"/>
    </source>
</evidence>
<dbReference type="PANTHER" id="PTHR36460">
    <property type="entry name" value="UPF0132 DOMAIN PROTEIN (AFU_ORTHOLOGUE AFUA_3G10255)"/>
    <property type="match status" value="1"/>
</dbReference>
<feature type="transmembrane region" description="Helical" evidence="5">
    <location>
        <begin position="66"/>
        <end position="88"/>
    </location>
</feature>
<comment type="subcellular location">
    <subcellularLocation>
        <location evidence="1">Membrane</location>
        <topology evidence="1">Multi-pass membrane protein</topology>
    </subcellularLocation>
</comment>
<evidence type="ECO:0000256" key="1">
    <source>
        <dbReference type="ARBA" id="ARBA00004141"/>
    </source>
</evidence>
<protein>
    <submittedName>
        <fullName evidence="6">Membrane protein</fullName>
    </submittedName>
</protein>
<dbReference type="AlphaFoldDB" id="A0AAP5H1H2"/>
<comment type="caution">
    <text evidence="6">The sequence shown here is derived from an EMBL/GenBank/DDBJ whole genome shotgun (WGS) entry which is preliminary data.</text>
</comment>
<dbReference type="PANTHER" id="PTHR36460:SF1">
    <property type="entry name" value="UPF0132 DOMAIN PROTEIN (AFU_ORTHOLOGUE AFUA_3G10255)"/>
    <property type="match status" value="1"/>
</dbReference>